<keyword evidence="1" id="KW-0812">Transmembrane</keyword>
<protein>
    <submittedName>
        <fullName evidence="3">Uncharacterized protein</fullName>
    </submittedName>
</protein>
<evidence type="ECO:0000313" key="5">
    <source>
        <dbReference type="Proteomes" id="UP001056132"/>
    </source>
</evidence>
<dbReference type="KEGG" id="ccam:M5D45_22680"/>
<evidence type="ECO:0000256" key="1">
    <source>
        <dbReference type="SAM" id="Phobius"/>
    </source>
</evidence>
<evidence type="ECO:0000313" key="2">
    <source>
        <dbReference type="EMBL" id="TSP09912.1"/>
    </source>
</evidence>
<reference evidence="3" key="2">
    <citation type="journal article" date="2022" name="Microbiol. Resour. Announc.">
        <title>Genome Sequence of Cupriavidus campinensis Strain G5, a Member of a Bacterial Consortium Capable of Polyethylene Degradation.</title>
        <authorList>
            <person name="Schneider B."/>
            <person name="Pfeiffer F."/>
            <person name="Dyall-Smith M."/>
            <person name="Kunte H.J."/>
        </authorList>
    </citation>
    <scope>NUCLEOTIDE SEQUENCE</scope>
    <source>
        <strain evidence="3">G5</strain>
    </source>
</reference>
<accession>A0AAE9L664</accession>
<gene>
    <name evidence="2" type="ORF">FGG12_25655</name>
    <name evidence="3" type="ORF">M5D45_22680</name>
</gene>
<dbReference type="Proteomes" id="UP001056132">
    <property type="component" value="Chromosome 2"/>
</dbReference>
<dbReference type="EMBL" id="VCIZ01000020">
    <property type="protein sequence ID" value="TSP09912.1"/>
    <property type="molecule type" value="Genomic_DNA"/>
</dbReference>
<evidence type="ECO:0000313" key="4">
    <source>
        <dbReference type="Proteomes" id="UP000318943"/>
    </source>
</evidence>
<organism evidence="3 5">
    <name type="scientific">Cupriavidus campinensis</name>
    <dbReference type="NCBI Taxonomy" id="151783"/>
    <lineage>
        <taxon>Bacteria</taxon>
        <taxon>Pseudomonadati</taxon>
        <taxon>Pseudomonadota</taxon>
        <taxon>Betaproteobacteria</taxon>
        <taxon>Burkholderiales</taxon>
        <taxon>Burkholderiaceae</taxon>
        <taxon>Cupriavidus</taxon>
    </lineage>
</organism>
<reference evidence="2 4" key="1">
    <citation type="submission" date="2019-05" db="EMBL/GenBank/DDBJ databases">
        <title>Whole genome sequence analysis of Cupriavidus campinensis S14E4C strain.</title>
        <authorList>
            <person name="Abbaszade G."/>
            <person name="Szabo A."/>
            <person name="Toumi M."/>
            <person name="Toth E."/>
        </authorList>
    </citation>
    <scope>NUCLEOTIDE SEQUENCE [LARGE SCALE GENOMIC DNA]</scope>
    <source>
        <strain evidence="2 4">S14E4C</strain>
    </source>
</reference>
<dbReference type="RefSeq" id="WP_144202341.1">
    <property type="nucleotide sequence ID" value="NZ_CAJPVH010000001.1"/>
</dbReference>
<feature type="transmembrane region" description="Helical" evidence="1">
    <location>
        <begin position="60"/>
        <end position="80"/>
    </location>
</feature>
<reference evidence="3" key="3">
    <citation type="submission" date="2022-05" db="EMBL/GenBank/DDBJ databases">
        <authorList>
            <person name="Kunte H.-J."/>
        </authorList>
    </citation>
    <scope>NUCLEOTIDE SEQUENCE</scope>
    <source>
        <strain evidence="3">G5</strain>
    </source>
</reference>
<proteinExistence type="predicted"/>
<name>A0AAE9L664_9BURK</name>
<dbReference type="Proteomes" id="UP000318943">
    <property type="component" value="Unassembled WGS sequence"/>
</dbReference>
<dbReference type="AlphaFoldDB" id="A0AAE9L664"/>
<sequence>MPKTWNWKFAIKCVLGTILGFIAFIEPFEIWSAWTVPHEYPFGAEGPAASMWAYKSQQNYLIACVATWTTSTLALWSLLARRARMRTRILCALPFAVVWALMAYDGSQLT</sequence>
<dbReference type="EMBL" id="CP097331">
    <property type="protein sequence ID" value="URF07965.1"/>
    <property type="molecule type" value="Genomic_DNA"/>
</dbReference>
<keyword evidence="1" id="KW-1133">Transmembrane helix</keyword>
<keyword evidence="4" id="KW-1185">Reference proteome</keyword>
<keyword evidence="1" id="KW-0472">Membrane</keyword>
<feature type="transmembrane region" description="Helical" evidence="1">
    <location>
        <begin position="87"/>
        <end position="104"/>
    </location>
</feature>
<evidence type="ECO:0000313" key="3">
    <source>
        <dbReference type="EMBL" id="URF07965.1"/>
    </source>
</evidence>